<dbReference type="AlphaFoldDB" id="A0A6A4HDQ2"/>
<accession>A0A6A4HDQ2</accession>
<dbReference type="Pfam" id="PF20152">
    <property type="entry name" value="DUF6534"/>
    <property type="match status" value="1"/>
</dbReference>
<feature type="transmembrane region" description="Helical" evidence="2">
    <location>
        <begin position="125"/>
        <end position="144"/>
    </location>
</feature>
<organism evidence="4 5">
    <name type="scientific">Gymnopus androsaceus JB14</name>
    <dbReference type="NCBI Taxonomy" id="1447944"/>
    <lineage>
        <taxon>Eukaryota</taxon>
        <taxon>Fungi</taxon>
        <taxon>Dikarya</taxon>
        <taxon>Basidiomycota</taxon>
        <taxon>Agaricomycotina</taxon>
        <taxon>Agaricomycetes</taxon>
        <taxon>Agaricomycetidae</taxon>
        <taxon>Agaricales</taxon>
        <taxon>Marasmiineae</taxon>
        <taxon>Omphalotaceae</taxon>
        <taxon>Gymnopus</taxon>
    </lineage>
</organism>
<sequence length="361" mass="39574">MPPAPPAPPTVIEVYTPFFVGTLLNIFLYGIAITQMYTYYRTSQGDKLWMRLFVLYLFVLETVNSFSDIGLLFEPLLLNFGNQDIHCYFAMDLRLDGITTTAISTPVQIFMAWRIKVITGTIIPTVFVVLLALASLTGSIWLAIAVSISPQFAKFGDFSAAPGLWLISSAIADVTIACFLVYGLSKKRTGFAVLNDQIDRIIRVTVQTGSLTALTALVDAIVFLSVPNTTILNARVSAQQAQRLKHAEPNALFSGETTSSGTSHPHLTFPIASRVSRYNPQSGVPKISGEYHTNAFDSRPPSRPMTPTTRALSPPRRDRGHGFPPAPSEFNVIISQSTVTDASLDQGRDMPLYPPRKPVSF</sequence>
<feature type="transmembrane region" description="Helical" evidence="2">
    <location>
        <begin position="164"/>
        <end position="184"/>
    </location>
</feature>
<feature type="compositionally biased region" description="Pro residues" evidence="1">
    <location>
        <begin position="352"/>
        <end position="361"/>
    </location>
</feature>
<evidence type="ECO:0000313" key="5">
    <source>
        <dbReference type="Proteomes" id="UP000799118"/>
    </source>
</evidence>
<proteinExistence type="predicted"/>
<keyword evidence="2" id="KW-1133">Transmembrane helix</keyword>
<evidence type="ECO:0000259" key="3">
    <source>
        <dbReference type="Pfam" id="PF20152"/>
    </source>
</evidence>
<dbReference type="PANTHER" id="PTHR40465">
    <property type="entry name" value="CHROMOSOME 1, WHOLE GENOME SHOTGUN SEQUENCE"/>
    <property type="match status" value="1"/>
</dbReference>
<evidence type="ECO:0000256" key="1">
    <source>
        <dbReference type="SAM" id="MobiDB-lite"/>
    </source>
</evidence>
<evidence type="ECO:0000256" key="2">
    <source>
        <dbReference type="SAM" id="Phobius"/>
    </source>
</evidence>
<dbReference type="OrthoDB" id="3265526at2759"/>
<name>A0A6A4HDQ2_9AGAR</name>
<keyword evidence="2" id="KW-0472">Membrane</keyword>
<gene>
    <name evidence="4" type="ORF">BT96DRAFT_997876</name>
</gene>
<dbReference type="InterPro" id="IPR045339">
    <property type="entry name" value="DUF6534"/>
</dbReference>
<reference evidence="4" key="1">
    <citation type="journal article" date="2019" name="Environ. Microbiol.">
        <title>Fungal ecological strategies reflected in gene transcription - a case study of two litter decomposers.</title>
        <authorList>
            <person name="Barbi F."/>
            <person name="Kohler A."/>
            <person name="Barry K."/>
            <person name="Baskaran P."/>
            <person name="Daum C."/>
            <person name="Fauchery L."/>
            <person name="Ihrmark K."/>
            <person name="Kuo A."/>
            <person name="LaButti K."/>
            <person name="Lipzen A."/>
            <person name="Morin E."/>
            <person name="Grigoriev I.V."/>
            <person name="Henrissat B."/>
            <person name="Lindahl B."/>
            <person name="Martin F."/>
        </authorList>
    </citation>
    <scope>NUCLEOTIDE SEQUENCE</scope>
    <source>
        <strain evidence="4">JB14</strain>
    </source>
</reference>
<feature type="domain" description="DUF6534" evidence="3">
    <location>
        <begin position="169"/>
        <end position="231"/>
    </location>
</feature>
<protein>
    <recommendedName>
        <fullName evidence="3">DUF6534 domain-containing protein</fullName>
    </recommendedName>
</protein>
<feature type="transmembrane region" description="Helical" evidence="2">
    <location>
        <begin position="18"/>
        <end position="40"/>
    </location>
</feature>
<evidence type="ECO:0000313" key="4">
    <source>
        <dbReference type="EMBL" id="KAE9395185.1"/>
    </source>
</evidence>
<keyword evidence="5" id="KW-1185">Reference proteome</keyword>
<dbReference type="EMBL" id="ML769536">
    <property type="protein sequence ID" value="KAE9395185.1"/>
    <property type="molecule type" value="Genomic_DNA"/>
</dbReference>
<feature type="compositionally biased region" description="Polar residues" evidence="1">
    <location>
        <begin position="333"/>
        <end position="343"/>
    </location>
</feature>
<keyword evidence="2" id="KW-0812">Transmembrane</keyword>
<feature type="transmembrane region" description="Helical" evidence="2">
    <location>
        <begin position="93"/>
        <end position="113"/>
    </location>
</feature>
<dbReference type="Proteomes" id="UP000799118">
    <property type="component" value="Unassembled WGS sequence"/>
</dbReference>
<feature type="transmembrane region" description="Helical" evidence="2">
    <location>
        <begin position="52"/>
        <end position="73"/>
    </location>
</feature>
<feature type="region of interest" description="Disordered" evidence="1">
    <location>
        <begin position="290"/>
        <end position="361"/>
    </location>
</feature>
<dbReference type="PANTHER" id="PTHR40465:SF1">
    <property type="entry name" value="DUF6534 DOMAIN-CONTAINING PROTEIN"/>
    <property type="match status" value="1"/>
</dbReference>